<accession>A0A7S2FLB1</accession>
<evidence type="ECO:0000313" key="1">
    <source>
        <dbReference type="EMBL" id="CAD9399914.1"/>
    </source>
</evidence>
<proteinExistence type="predicted"/>
<reference evidence="1" key="1">
    <citation type="submission" date="2021-01" db="EMBL/GenBank/DDBJ databases">
        <authorList>
            <person name="Corre E."/>
            <person name="Pelletier E."/>
            <person name="Niang G."/>
            <person name="Scheremetjew M."/>
            <person name="Finn R."/>
            <person name="Kale V."/>
            <person name="Holt S."/>
            <person name="Cochrane G."/>
            <person name="Meng A."/>
            <person name="Brown T."/>
            <person name="Cohen L."/>
        </authorList>
    </citation>
    <scope>NUCLEOTIDE SEQUENCE</scope>
    <source>
        <strain evidence="1">RCC733</strain>
    </source>
</reference>
<sequence>MALYSMAAFKLVSRGHNTTSAMRSVSLQESLPFLQQQSQLPLITAAPASGGAAFLPINGSHHGVGVHFTRFFGASSKPNHGPPRKAPHDGPDEETVKRLAEQARVEQKMWDFLVPERNLNMFGCTLLVGAILGLNYYQRQLVRQKEEEDARYRGSDLD</sequence>
<dbReference type="AlphaFoldDB" id="A0A7S2FLB1"/>
<dbReference type="EMBL" id="HBGR01014474">
    <property type="protein sequence ID" value="CAD9399914.1"/>
    <property type="molecule type" value="Transcribed_RNA"/>
</dbReference>
<gene>
    <name evidence="1" type="ORF">PPRO1471_LOCUS9626</name>
</gene>
<protein>
    <submittedName>
        <fullName evidence="1">Uncharacterized protein</fullName>
    </submittedName>
</protein>
<name>A0A7S2FLB1_9CHLO</name>
<organism evidence="1">
    <name type="scientific">Pycnococcus provasolii</name>
    <dbReference type="NCBI Taxonomy" id="41880"/>
    <lineage>
        <taxon>Eukaryota</taxon>
        <taxon>Viridiplantae</taxon>
        <taxon>Chlorophyta</taxon>
        <taxon>Pseudoscourfieldiophyceae</taxon>
        <taxon>Pseudoscourfieldiales</taxon>
        <taxon>Pycnococcaceae</taxon>
        <taxon>Pycnococcus</taxon>
    </lineage>
</organism>